<dbReference type="Pfam" id="PF00144">
    <property type="entry name" value="Beta-lactamase"/>
    <property type="match status" value="1"/>
</dbReference>
<dbReference type="OrthoDB" id="5946976at2759"/>
<dbReference type="InterPro" id="IPR001466">
    <property type="entry name" value="Beta-lactam-related"/>
</dbReference>
<dbReference type="InterPro" id="IPR052794">
    <property type="entry name" value="Mito_Ser_Protease_LACTB"/>
</dbReference>
<dbReference type="GO" id="GO:0006508">
    <property type="term" value="P:proteolysis"/>
    <property type="evidence" value="ECO:0007669"/>
    <property type="project" value="TreeGrafter"/>
</dbReference>
<dbReference type="AlphaFoldDB" id="A0A0B1TS68"/>
<proteinExistence type="predicted"/>
<dbReference type="GO" id="GO:0019216">
    <property type="term" value="P:regulation of lipid metabolic process"/>
    <property type="evidence" value="ECO:0007669"/>
    <property type="project" value="TreeGrafter"/>
</dbReference>
<feature type="domain" description="Beta-lactamase-related" evidence="1">
    <location>
        <begin position="12"/>
        <end position="152"/>
    </location>
</feature>
<accession>A0A0B1TS68</accession>
<dbReference type="PANTHER" id="PTHR46520">
    <property type="entry name" value="SERINE BETA-LACTAMASE-LIKE PROTEIN LACTB, MITOCHONDRIAL"/>
    <property type="match status" value="1"/>
</dbReference>
<dbReference type="GO" id="GO:0005739">
    <property type="term" value="C:mitochondrion"/>
    <property type="evidence" value="ECO:0007669"/>
    <property type="project" value="TreeGrafter"/>
</dbReference>
<dbReference type="InterPro" id="IPR012338">
    <property type="entry name" value="Beta-lactam/transpept-like"/>
</dbReference>
<gene>
    <name evidence="2" type="ORF">OESDEN_01782</name>
</gene>
<protein>
    <recommendedName>
        <fullName evidence="1">Beta-lactamase-related domain-containing protein</fullName>
    </recommendedName>
</protein>
<keyword evidence="3" id="KW-1185">Reference proteome</keyword>
<organism evidence="2 3">
    <name type="scientific">Oesophagostomum dentatum</name>
    <name type="common">Nodular worm</name>
    <dbReference type="NCBI Taxonomy" id="61180"/>
    <lineage>
        <taxon>Eukaryota</taxon>
        <taxon>Metazoa</taxon>
        <taxon>Ecdysozoa</taxon>
        <taxon>Nematoda</taxon>
        <taxon>Chromadorea</taxon>
        <taxon>Rhabditida</taxon>
        <taxon>Rhabditina</taxon>
        <taxon>Rhabditomorpha</taxon>
        <taxon>Strongyloidea</taxon>
        <taxon>Strongylidae</taxon>
        <taxon>Oesophagostomum</taxon>
    </lineage>
</organism>
<dbReference type="GO" id="GO:0008233">
    <property type="term" value="F:peptidase activity"/>
    <property type="evidence" value="ECO:0007669"/>
    <property type="project" value="TreeGrafter"/>
</dbReference>
<dbReference type="SUPFAM" id="SSF56601">
    <property type="entry name" value="beta-lactamase/transpeptidase-like"/>
    <property type="match status" value="1"/>
</dbReference>
<dbReference type="Gene3D" id="3.40.710.10">
    <property type="entry name" value="DD-peptidase/beta-lactamase superfamily"/>
    <property type="match status" value="1"/>
</dbReference>
<evidence type="ECO:0000313" key="3">
    <source>
        <dbReference type="Proteomes" id="UP000053660"/>
    </source>
</evidence>
<evidence type="ECO:0000313" key="2">
    <source>
        <dbReference type="EMBL" id="KHJ98230.1"/>
    </source>
</evidence>
<evidence type="ECO:0000259" key="1">
    <source>
        <dbReference type="Pfam" id="PF00144"/>
    </source>
</evidence>
<dbReference type="PANTHER" id="PTHR46520:SF1">
    <property type="entry name" value="SERINE BETA-LACTAMASE-LIKE PROTEIN LACTB, MITOCHONDRIAL"/>
    <property type="match status" value="1"/>
</dbReference>
<dbReference type="EMBL" id="KN549340">
    <property type="protein sequence ID" value="KHJ98230.1"/>
    <property type="molecule type" value="Genomic_DNA"/>
</dbReference>
<reference evidence="2 3" key="1">
    <citation type="submission" date="2014-03" db="EMBL/GenBank/DDBJ databases">
        <title>Draft genome of the hookworm Oesophagostomum dentatum.</title>
        <authorList>
            <person name="Mitreva M."/>
        </authorList>
    </citation>
    <scope>NUCLEOTIDE SEQUENCE [LARGE SCALE GENOMIC DNA]</scope>
    <source>
        <strain evidence="2 3">OD-Hann</strain>
    </source>
</reference>
<dbReference type="Proteomes" id="UP000053660">
    <property type="component" value="Unassembled WGS sequence"/>
</dbReference>
<sequence length="156" mass="17525">MQNSDIYTHVIAGIPGLSVGVSIDGNVVWREGFGFANIESGSRCTGDTVMRIASISKPITAAIAARLVQDGKLDLDKSIQIELKTQPKSNIWFFQTYLPDFPQKTFEGNSVRITLRQLLSHTSGIRHYKKEKKVLPNAFYSKKQKSIAELRRERLT</sequence>
<name>A0A0B1TS68_OESDE</name>